<reference evidence="1" key="1">
    <citation type="submission" date="2023-07" db="EMBL/GenBank/DDBJ databases">
        <title>draft genome sequence of fig (Ficus carica).</title>
        <authorList>
            <person name="Takahashi T."/>
            <person name="Nishimura K."/>
        </authorList>
    </citation>
    <scope>NUCLEOTIDE SEQUENCE</scope>
</reference>
<evidence type="ECO:0000313" key="1">
    <source>
        <dbReference type="EMBL" id="GMN55942.1"/>
    </source>
</evidence>
<evidence type="ECO:0000313" key="2">
    <source>
        <dbReference type="Proteomes" id="UP001187192"/>
    </source>
</evidence>
<organism evidence="1 2">
    <name type="scientific">Ficus carica</name>
    <name type="common">Common fig</name>
    <dbReference type="NCBI Taxonomy" id="3494"/>
    <lineage>
        <taxon>Eukaryota</taxon>
        <taxon>Viridiplantae</taxon>
        <taxon>Streptophyta</taxon>
        <taxon>Embryophyta</taxon>
        <taxon>Tracheophyta</taxon>
        <taxon>Spermatophyta</taxon>
        <taxon>Magnoliopsida</taxon>
        <taxon>eudicotyledons</taxon>
        <taxon>Gunneridae</taxon>
        <taxon>Pentapetalae</taxon>
        <taxon>rosids</taxon>
        <taxon>fabids</taxon>
        <taxon>Rosales</taxon>
        <taxon>Moraceae</taxon>
        <taxon>Ficeae</taxon>
        <taxon>Ficus</taxon>
    </lineage>
</organism>
<dbReference type="EMBL" id="BTGU01000060">
    <property type="protein sequence ID" value="GMN55942.1"/>
    <property type="molecule type" value="Genomic_DNA"/>
</dbReference>
<dbReference type="Proteomes" id="UP001187192">
    <property type="component" value="Unassembled WGS sequence"/>
</dbReference>
<comment type="caution">
    <text evidence="1">The sequence shown here is derived from an EMBL/GenBank/DDBJ whole genome shotgun (WGS) entry which is preliminary data.</text>
</comment>
<name>A0AA88AQP5_FICCA</name>
<accession>A0AA88AQP5</accession>
<sequence length="67" mass="7413">MVTQEGPYNRMCKNKRCLCKLQIHIVPWSIPGCNSAGYKGLNSPACGTCAPVSSPLELRRRPPPWLS</sequence>
<protein>
    <submittedName>
        <fullName evidence="1">Uncharacterized protein</fullName>
    </submittedName>
</protein>
<dbReference type="Gramene" id="FCD_00017244-RA">
    <property type="protein sequence ID" value="FCD_00017244-RA:cds"/>
    <property type="gene ID" value="FCD_00017244"/>
</dbReference>
<dbReference type="AlphaFoldDB" id="A0AA88AQP5"/>
<proteinExistence type="predicted"/>
<keyword evidence="2" id="KW-1185">Reference proteome</keyword>
<gene>
    <name evidence="1" type="ORF">TIFTF001_025068</name>
</gene>